<name>A0A2R5EZU4_9BACL</name>
<dbReference type="AlphaFoldDB" id="A0A2R5EZU4"/>
<reference evidence="2 3" key="1">
    <citation type="submission" date="2017-08" db="EMBL/GenBank/DDBJ databases">
        <title>Substantial Increase in Enzyme Production by Combined Drug-Resistance Mutations in Paenibacillus agaridevorans.</title>
        <authorList>
            <person name="Tanaka Y."/>
            <person name="Funane K."/>
            <person name="Hosaka T."/>
            <person name="Shiwa Y."/>
            <person name="Fujita N."/>
            <person name="Miyazaki T."/>
            <person name="Yoshikawa H."/>
            <person name="Murakami K."/>
            <person name="Kasahara K."/>
            <person name="Inaoka T."/>
            <person name="Hiraga Y."/>
            <person name="Ochi K."/>
        </authorList>
    </citation>
    <scope>NUCLEOTIDE SEQUENCE [LARGE SCALE GENOMIC DNA]</scope>
    <source>
        <strain evidence="2 3">T-3040</strain>
    </source>
</reference>
<dbReference type="EMBL" id="BDQX01000225">
    <property type="protein sequence ID" value="GBG09343.1"/>
    <property type="molecule type" value="Genomic_DNA"/>
</dbReference>
<proteinExistence type="predicted"/>
<keyword evidence="3" id="KW-1185">Reference proteome</keyword>
<evidence type="ECO:0000313" key="3">
    <source>
        <dbReference type="Proteomes" id="UP000245202"/>
    </source>
</evidence>
<sequence>MSKKLSVFYRVCLVCSLGIISFILFFSIQQRITTSKIELQPALSISYQESEYALNNELEDNIFISPMDQFELQSPTPEPLSESPVLLINNANQNPIFGSTPTPPPIEEPVNETIFEPTSQPYNEIGENNSNILIPESSLQSVSTYSIPELVITNITETSIVIQAVYPVSGAYGNGLAIRDKSTGHWNDIFGSYYATNGTYIVNTLKPANSYDVQLLWYTDATHTWTRQDIIQTFKTKSYEPSIHILDSTETNVTIDVVYPVSDAYGNGLFLHDHVTNQWLNITPDWYTQSGEYSVTGLTPGRNYSILQVWMRDYNNDWLRREILKPFSTNPKIRYFYDTANRIDYIILNNNQTVEFEYDNNGNLISRNVVPTQ</sequence>
<gene>
    <name evidence="2" type="ORF">PAT3040_03987</name>
</gene>
<evidence type="ECO:0000313" key="2">
    <source>
        <dbReference type="EMBL" id="GBG09343.1"/>
    </source>
</evidence>
<dbReference type="Proteomes" id="UP000245202">
    <property type="component" value="Unassembled WGS sequence"/>
</dbReference>
<dbReference type="RefSeq" id="WP_146200486.1">
    <property type="nucleotide sequence ID" value="NZ_BDQX01000225.1"/>
</dbReference>
<accession>A0A2R5EZU4</accession>
<keyword evidence="1" id="KW-1133">Transmembrane helix</keyword>
<protein>
    <submittedName>
        <fullName evidence="2">Uncharacterized protein</fullName>
    </submittedName>
</protein>
<organism evidence="2 3">
    <name type="scientific">Paenibacillus agaridevorans</name>
    <dbReference type="NCBI Taxonomy" id="171404"/>
    <lineage>
        <taxon>Bacteria</taxon>
        <taxon>Bacillati</taxon>
        <taxon>Bacillota</taxon>
        <taxon>Bacilli</taxon>
        <taxon>Bacillales</taxon>
        <taxon>Paenibacillaceae</taxon>
        <taxon>Paenibacillus</taxon>
    </lineage>
</organism>
<evidence type="ECO:0000256" key="1">
    <source>
        <dbReference type="SAM" id="Phobius"/>
    </source>
</evidence>
<feature type="transmembrane region" description="Helical" evidence="1">
    <location>
        <begin position="7"/>
        <end position="28"/>
    </location>
</feature>
<comment type="caution">
    <text evidence="2">The sequence shown here is derived from an EMBL/GenBank/DDBJ whole genome shotgun (WGS) entry which is preliminary data.</text>
</comment>
<keyword evidence="1" id="KW-0472">Membrane</keyword>
<keyword evidence="1" id="KW-0812">Transmembrane</keyword>